<reference evidence="2 3" key="1">
    <citation type="submission" date="2024-05" db="EMBL/GenBank/DDBJ databases">
        <authorList>
            <person name="Wallberg A."/>
        </authorList>
    </citation>
    <scope>NUCLEOTIDE SEQUENCE [LARGE SCALE GENOMIC DNA]</scope>
</reference>
<feature type="region of interest" description="Disordered" evidence="1">
    <location>
        <begin position="75"/>
        <end position="163"/>
    </location>
</feature>
<sequence>TSQELQAHVDDFQSSIDSLQDLIQAGTLGIEPSVLLSHMFNNDDNYLPDLDSLNTPGSGEIMGNEMSVYNPSLLDLAEPEDDPLSLLYNSMGHSPQPSSSSLGPTPAKQLRLSIKKEPQESHNTEEEEEEDDLNDMLQTPRIQPSMSPSPFVIRTKGKKRGKN</sequence>
<accession>A0AAV2RH20</accession>
<feature type="compositionally biased region" description="Acidic residues" evidence="1">
    <location>
        <begin position="125"/>
        <end position="134"/>
    </location>
</feature>
<feature type="non-terminal residue" evidence="2">
    <location>
        <position position="1"/>
    </location>
</feature>
<feature type="compositionally biased region" description="Basic and acidic residues" evidence="1">
    <location>
        <begin position="114"/>
        <end position="124"/>
    </location>
</feature>
<dbReference type="AlphaFoldDB" id="A0AAV2RH20"/>
<protein>
    <submittedName>
        <fullName evidence="2">Uncharacterized protein</fullName>
    </submittedName>
</protein>
<evidence type="ECO:0000256" key="1">
    <source>
        <dbReference type="SAM" id="MobiDB-lite"/>
    </source>
</evidence>
<dbReference type="Proteomes" id="UP001497623">
    <property type="component" value="Unassembled WGS sequence"/>
</dbReference>
<evidence type="ECO:0000313" key="2">
    <source>
        <dbReference type="EMBL" id="CAL4124306.1"/>
    </source>
</evidence>
<dbReference type="EMBL" id="CAXKWB010022398">
    <property type="protein sequence ID" value="CAL4124306.1"/>
    <property type="molecule type" value="Genomic_DNA"/>
</dbReference>
<evidence type="ECO:0000313" key="3">
    <source>
        <dbReference type="Proteomes" id="UP001497623"/>
    </source>
</evidence>
<comment type="caution">
    <text evidence="2">The sequence shown here is derived from an EMBL/GenBank/DDBJ whole genome shotgun (WGS) entry which is preliminary data.</text>
</comment>
<name>A0AAV2RH20_MEGNR</name>
<organism evidence="2 3">
    <name type="scientific">Meganyctiphanes norvegica</name>
    <name type="common">Northern krill</name>
    <name type="synonym">Thysanopoda norvegica</name>
    <dbReference type="NCBI Taxonomy" id="48144"/>
    <lineage>
        <taxon>Eukaryota</taxon>
        <taxon>Metazoa</taxon>
        <taxon>Ecdysozoa</taxon>
        <taxon>Arthropoda</taxon>
        <taxon>Crustacea</taxon>
        <taxon>Multicrustacea</taxon>
        <taxon>Malacostraca</taxon>
        <taxon>Eumalacostraca</taxon>
        <taxon>Eucarida</taxon>
        <taxon>Euphausiacea</taxon>
        <taxon>Euphausiidae</taxon>
        <taxon>Meganyctiphanes</taxon>
    </lineage>
</organism>
<feature type="compositionally biased region" description="Low complexity" evidence="1">
    <location>
        <begin position="94"/>
        <end position="106"/>
    </location>
</feature>
<feature type="compositionally biased region" description="Polar residues" evidence="1">
    <location>
        <begin position="136"/>
        <end position="148"/>
    </location>
</feature>
<keyword evidence="3" id="KW-1185">Reference proteome</keyword>
<gene>
    <name evidence="2" type="ORF">MNOR_LOCUS24413</name>
</gene>
<proteinExistence type="predicted"/>